<reference evidence="1 2" key="1">
    <citation type="journal article" date="2019" name="Int. J. Syst. Evol. Microbiol.">
        <title>The Global Catalogue of Microorganisms (GCM) 10K type strain sequencing project: providing services to taxonomists for standard genome sequencing and annotation.</title>
        <authorList>
            <consortium name="The Broad Institute Genomics Platform"/>
            <consortium name="The Broad Institute Genome Sequencing Center for Infectious Disease"/>
            <person name="Wu L."/>
            <person name="Ma J."/>
        </authorList>
    </citation>
    <scope>NUCLEOTIDE SEQUENCE [LARGE SCALE GENOMIC DNA]</scope>
    <source>
        <strain evidence="1 2">JCM 15608</strain>
    </source>
</reference>
<dbReference type="EMBL" id="BAAAFA010000005">
    <property type="protein sequence ID" value="GAA0817063.1"/>
    <property type="molecule type" value="Genomic_DNA"/>
</dbReference>
<accession>A0ABN1L6U2</accession>
<proteinExistence type="predicted"/>
<keyword evidence="2" id="KW-1185">Reference proteome</keyword>
<organism evidence="1 2">
    <name type="scientific">Colwellia asteriadis</name>
    <dbReference type="NCBI Taxonomy" id="517723"/>
    <lineage>
        <taxon>Bacteria</taxon>
        <taxon>Pseudomonadati</taxon>
        <taxon>Pseudomonadota</taxon>
        <taxon>Gammaproteobacteria</taxon>
        <taxon>Alteromonadales</taxon>
        <taxon>Colwelliaceae</taxon>
        <taxon>Colwellia</taxon>
    </lineage>
</organism>
<protein>
    <recommendedName>
        <fullName evidence="3">DUF3545 domain-containing protein</fullName>
    </recommendedName>
</protein>
<evidence type="ECO:0000313" key="1">
    <source>
        <dbReference type="EMBL" id="GAA0817063.1"/>
    </source>
</evidence>
<evidence type="ECO:0008006" key="3">
    <source>
        <dbReference type="Google" id="ProtNLM"/>
    </source>
</evidence>
<dbReference type="Pfam" id="PF12065">
    <property type="entry name" value="DUF3545"/>
    <property type="match status" value="1"/>
</dbReference>
<sequence length="68" mass="8479">MQKASIDMNDENWAEFDDMYSENLDELSAHDRKSKGKAVRKRKWREIENIKEQRRSRREMEEYEQYSY</sequence>
<gene>
    <name evidence="1" type="ORF">GCM10009111_17780</name>
</gene>
<evidence type="ECO:0000313" key="2">
    <source>
        <dbReference type="Proteomes" id="UP001500021"/>
    </source>
</evidence>
<comment type="caution">
    <text evidence="1">The sequence shown here is derived from an EMBL/GenBank/DDBJ whole genome shotgun (WGS) entry which is preliminary data.</text>
</comment>
<name>A0ABN1L6U2_9GAMM</name>
<dbReference type="RefSeq" id="WP_343817075.1">
    <property type="nucleotide sequence ID" value="NZ_BAAAFA010000005.1"/>
</dbReference>
<dbReference type="InterPro" id="IPR021932">
    <property type="entry name" value="DUF3545"/>
</dbReference>
<dbReference type="Proteomes" id="UP001500021">
    <property type="component" value="Unassembled WGS sequence"/>
</dbReference>